<dbReference type="EMBL" id="AP025591">
    <property type="protein sequence ID" value="BDG02434.1"/>
    <property type="molecule type" value="Genomic_DNA"/>
</dbReference>
<evidence type="ECO:0000256" key="3">
    <source>
        <dbReference type="ARBA" id="ARBA00023295"/>
    </source>
</evidence>
<keyword evidence="2" id="KW-0106">Calcium</keyword>
<dbReference type="SUPFAM" id="SSF49265">
    <property type="entry name" value="Fibronectin type III"/>
    <property type="match status" value="1"/>
</dbReference>
<feature type="domain" description="CBM20" evidence="6">
    <location>
        <begin position="1314"/>
        <end position="1444"/>
    </location>
</feature>
<dbReference type="InterPro" id="IPR003961">
    <property type="entry name" value="FN3_dom"/>
</dbReference>
<dbReference type="InterPro" id="IPR013784">
    <property type="entry name" value="Carb-bd-like_fold"/>
</dbReference>
<name>A0ABN6MN08_9BACT</name>
<dbReference type="InterPro" id="IPR013783">
    <property type="entry name" value="Ig-like_fold"/>
</dbReference>
<dbReference type="PANTHER" id="PTHR10357">
    <property type="entry name" value="ALPHA-AMYLASE FAMILY MEMBER"/>
    <property type="match status" value="1"/>
</dbReference>
<feature type="signal peptide" evidence="4">
    <location>
        <begin position="1"/>
        <end position="30"/>
    </location>
</feature>
<evidence type="ECO:0000259" key="6">
    <source>
        <dbReference type="PROSITE" id="PS51166"/>
    </source>
</evidence>
<keyword evidence="8" id="KW-1185">Reference proteome</keyword>
<proteinExistence type="predicted"/>
<evidence type="ECO:0000259" key="5">
    <source>
        <dbReference type="PROSITE" id="PS50853"/>
    </source>
</evidence>
<dbReference type="SUPFAM" id="SSF81296">
    <property type="entry name" value="E set domains"/>
    <property type="match status" value="1"/>
</dbReference>
<feature type="chain" id="PRO_5045236506" evidence="4">
    <location>
        <begin position="31"/>
        <end position="1544"/>
    </location>
</feature>
<evidence type="ECO:0000256" key="4">
    <source>
        <dbReference type="SAM" id="SignalP"/>
    </source>
</evidence>
<evidence type="ECO:0000313" key="8">
    <source>
        <dbReference type="Proteomes" id="UP001162891"/>
    </source>
</evidence>
<dbReference type="InterPro" id="IPR036116">
    <property type="entry name" value="FN3_sf"/>
</dbReference>
<dbReference type="Proteomes" id="UP001162891">
    <property type="component" value="Chromosome"/>
</dbReference>
<organism evidence="7 8">
    <name type="scientific">Anaeromyxobacter oryzae</name>
    <dbReference type="NCBI Taxonomy" id="2918170"/>
    <lineage>
        <taxon>Bacteria</taxon>
        <taxon>Pseudomonadati</taxon>
        <taxon>Myxococcota</taxon>
        <taxon>Myxococcia</taxon>
        <taxon>Myxococcales</taxon>
        <taxon>Cystobacterineae</taxon>
        <taxon>Anaeromyxobacteraceae</taxon>
        <taxon>Anaeromyxobacter</taxon>
    </lineage>
</organism>
<dbReference type="InterPro" id="IPR017853">
    <property type="entry name" value="GH"/>
</dbReference>
<reference evidence="8" key="1">
    <citation type="journal article" date="2022" name="Int. J. Syst. Evol. Microbiol.">
        <title>Anaeromyxobacter oryzae sp. nov., Anaeromyxobacter diazotrophicus sp. nov. and Anaeromyxobacter paludicola sp. nov., isolated from paddy soils.</title>
        <authorList>
            <person name="Itoh H."/>
            <person name="Xu Z."/>
            <person name="Mise K."/>
            <person name="Masuda Y."/>
            <person name="Ushijima N."/>
            <person name="Hayakawa C."/>
            <person name="Shiratori Y."/>
            <person name="Senoo K."/>
        </authorList>
    </citation>
    <scope>NUCLEOTIDE SEQUENCE [LARGE SCALE GENOMIC DNA]</scope>
    <source>
        <strain evidence="8">Red232</strain>
    </source>
</reference>
<dbReference type="CDD" id="cd00063">
    <property type="entry name" value="FN3"/>
    <property type="match status" value="1"/>
</dbReference>
<evidence type="ECO:0000256" key="2">
    <source>
        <dbReference type="ARBA" id="ARBA00022837"/>
    </source>
</evidence>
<dbReference type="PROSITE" id="PS51166">
    <property type="entry name" value="CBM20"/>
    <property type="match status" value="1"/>
</dbReference>
<dbReference type="Pfam" id="PF00128">
    <property type="entry name" value="Alpha-amylase"/>
    <property type="match status" value="1"/>
</dbReference>
<dbReference type="CDD" id="cd12962">
    <property type="entry name" value="X25_BaPul_like"/>
    <property type="match status" value="2"/>
</dbReference>
<dbReference type="InterPro" id="IPR014756">
    <property type="entry name" value="Ig_E-set"/>
</dbReference>
<sequence length="1544" mass="165803">MASPSPTSSNVLRLRAAQLIAALAAWAVLAACGGGASSPGGAGSPAIRADAATPSSVTIAGDLEPALGCANAWDPSCAAAHLTYDANDDVWQSVVTATTPWSIPAGNWNYKAALNDGWDENYGLHAAPGGANIPLNLGATQVVKFYYDDKTHWITDNVNSVIATAPGSFQSALGCSGDWDPGCLRSWLEDPDGDGIYTFETTALPAGSYEGKVAINESWNENYGQGGVPNGNNIPFTVPVNNARVSFTYNSATHVLTINAGHGHDNNVEYAGLRHDSRDSLYRVPFGAVAPSTEATLRFRTYHKDVTGVTMRLYDTAVGHEDRQPMALVASNVDCQDATITDSTCDLWQLKYTPKALGTVYYRFIVTDGTATAYYSDNAPRYGGVGAATPTEVDNGFRLNVVKPAAQFPTVGWMKDGVMYQIFPDRFRNGATENDPRTTDFRYDYPAPSNATPQQLQAAADAQVQLRNWLTQLPEGYCRDYVSPANPCIESPKGRDYFGGDLKGVDDKLDYLKSLGVTIIYFNPVFASGSNHGYDTRDYLSVNPYFGGYGYLKKLATDASARGMRVVLDGVFNHMSSDSPFFDRYHHYTTVGACESTSSPYRSWFTFHDVSPGSGPCVDSQGRPNAATYDGWAGFDTIPVITKRDPAQPELPYEPVANYFYRSSSSSVAGYWLLNGAGGWRFDVMSDPSFPPAYWQQLRTITKGVKPDEILIAEAWNWYDNLPMTHGDQADTAMGYRFRNAVLGLLGAVDNKGFAEEADPNLPPSTFMHRMDSIREDYADATYYTFQNLVDSHDTNRVLWSLTDGLYNREDREFNAANLALGKQRQKLAAIVQMTVPGTPTIYYGDEVALTGASDPDDRRPFPWADLTGTAKKDKYYGAGGDHDMFDHYQKLILLRKATPVLRDGRVQFLLADDVQKTLAYSVRSDTALAIVVINRNEDTAQTVTVPTAPYLRDGITLKDSLTGKSVTTAGGAFMTALGPLSAAIYVMNPGQDIKGPVAPTGLTAASNNGIASTVSLSWSGNSDSASYDVYRSPVAGGGYVKIGTVAGTTFTDATVQNGTTYYYVVRGVDSVGNEGASSNEANATPAFPVGYAVLQWPKTITQTITSNFTTVYGQVYIAGFTDAGGDPSAIQAQIGFGAPGTDPASWSSWQPMTYNVKSGNNYEYMGGIRADAVGTYDYLVRFSDDGGRSWVYGDQDGFYPGNPGTNQPGVMTISASSDTTAPTAPVAEIDYGASSLTVSWTASTDPDDVVAEYRVYRGTVAGGEGAVALAIVSGTTLAFVDHTVNSGETYYYVVRAYDTSLNASPASNEVSHDVEPKLVQVTFRVKVPAFTPPADFVYISGQAQGAAADPLCGYCGGTLSTKMTSAGSGVWQITLNIADGTPIQYKYTRGTYDYVEEWGTIKGFTNRVATVAANSPTDLTQLFDDTSDTNPDDNHKAVQNWRDALVTGYTATAASIDVTFNWDVKSDATNSSDFSTAIAVVQGGVPIAGAVTHDSGAQSLTFTPGTVLASGAYTVTIDHVVPITVQADGIKIRTPYVFQFSVP</sequence>
<dbReference type="Gene3D" id="3.20.20.80">
    <property type="entry name" value="Glycosidases"/>
    <property type="match status" value="1"/>
</dbReference>
<dbReference type="PROSITE" id="PS50853">
    <property type="entry name" value="FN3"/>
    <property type="match status" value="2"/>
</dbReference>
<dbReference type="InterPro" id="IPR004185">
    <property type="entry name" value="Glyco_hydro_13_lg-like_dom"/>
</dbReference>
<keyword evidence="1" id="KW-0378">Hydrolase</keyword>
<evidence type="ECO:0000256" key="1">
    <source>
        <dbReference type="ARBA" id="ARBA00022801"/>
    </source>
</evidence>
<dbReference type="SUPFAM" id="SSF49452">
    <property type="entry name" value="Starch-binding domain-like"/>
    <property type="match status" value="1"/>
</dbReference>
<keyword evidence="4" id="KW-0732">Signal</keyword>
<dbReference type="InterPro" id="IPR054409">
    <property type="entry name" value="X25_BaPul-like"/>
</dbReference>
<protein>
    <submittedName>
        <fullName evidence="7">Alpha-amylase</fullName>
    </submittedName>
</protein>
<dbReference type="Pfam" id="PF22058">
    <property type="entry name" value="X25_BaPul_like"/>
    <property type="match status" value="2"/>
</dbReference>
<gene>
    <name evidence="7" type="ORF">AMOR_14300</name>
</gene>
<dbReference type="InterPro" id="IPR006047">
    <property type="entry name" value="GH13_cat_dom"/>
</dbReference>
<dbReference type="SMART" id="SM00060">
    <property type="entry name" value="FN3"/>
    <property type="match status" value="2"/>
</dbReference>
<dbReference type="InterPro" id="IPR002044">
    <property type="entry name" value="CBM20"/>
</dbReference>
<dbReference type="CDD" id="cd02857">
    <property type="entry name" value="E_set_CDase_PDE_N"/>
    <property type="match status" value="1"/>
</dbReference>
<dbReference type="Gene3D" id="2.60.40.1180">
    <property type="entry name" value="Golgi alpha-mannosidase II"/>
    <property type="match status" value="1"/>
</dbReference>
<feature type="domain" description="Fibronectin type-III" evidence="5">
    <location>
        <begin position="999"/>
        <end position="1089"/>
    </location>
</feature>
<evidence type="ECO:0000313" key="7">
    <source>
        <dbReference type="EMBL" id="BDG02434.1"/>
    </source>
</evidence>
<dbReference type="Gene3D" id="2.60.40.10">
    <property type="entry name" value="Immunoglobulins"/>
    <property type="match status" value="6"/>
</dbReference>
<dbReference type="PANTHER" id="PTHR10357:SF210">
    <property type="entry name" value="MALTODEXTRIN GLUCOSIDASE"/>
    <property type="match status" value="1"/>
</dbReference>
<dbReference type="CDD" id="cd11338">
    <property type="entry name" value="AmyAc_CMD"/>
    <property type="match status" value="1"/>
</dbReference>
<feature type="domain" description="Fibronectin type-III" evidence="5">
    <location>
        <begin position="1222"/>
        <end position="1318"/>
    </location>
</feature>
<dbReference type="SUPFAM" id="SSF51011">
    <property type="entry name" value="Glycosyl hydrolase domain"/>
    <property type="match status" value="1"/>
</dbReference>
<dbReference type="SUPFAM" id="SSF51445">
    <property type="entry name" value="(Trans)glycosidases"/>
    <property type="match status" value="1"/>
</dbReference>
<dbReference type="SMART" id="SM00642">
    <property type="entry name" value="Aamy"/>
    <property type="match status" value="1"/>
</dbReference>
<accession>A0ABN6MN08</accession>
<dbReference type="InterPro" id="IPR013780">
    <property type="entry name" value="Glyco_hydro_b"/>
</dbReference>
<keyword evidence="3" id="KW-0326">Glycosidase</keyword>